<organism evidence="2 3">
    <name type="scientific">Shewanella yunxiaonensis</name>
    <dbReference type="NCBI Taxonomy" id="2829809"/>
    <lineage>
        <taxon>Bacteria</taxon>
        <taxon>Pseudomonadati</taxon>
        <taxon>Pseudomonadota</taxon>
        <taxon>Gammaproteobacteria</taxon>
        <taxon>Alteromonadales</taxon>
        <taxon>Shewanellaceae</taxon>
        <taxon>Shewanella</taxon>
    </lineage>
</organism>
<keyword evidence="3" id="KW-1185">Reference proteome</keyword>
<dbReference type="Pfam" id="PF11726">
    <property type="entry name" value="YagK_YfjJ_C"/>
    <property type="match status" value="1"/>
</dbReference>
<name>A0ABX7YQI3_9GAMM</name>
<dbReference type="InterPro" id="IPR057271">
    <property type="entry name" value="YagK_YfjJ_C"/>
</dbReference>
<dbReference type="Proteomes" id="UP000679575">
    <property type="component" value="Chromosome"/>
</dbReference>
<gene>
    <name evidence="2" type="ORF">KDN34_11010</name>
</gene>
<sequence length="186" mass="22020">MEEDAYGISRMAVSNADFYCYEGKEWKVNNLPSGCDLDILDAMFNLVFAYQSYHYRMLAIRYDLHQPKYVEDNKRMTVFFRRLNKRLSSKYKGIDMKYLWVREQAKVDAPHYHILLLLNGQKVNYPENISKICNDIWSDMGGMLYYPENLYYDISRGNTNQVGRLLYRVSYLAKGKDKDKRPVQTG</sequence>
<protein>
    <submittedName>
        <fullName evidence="2">Inovirus-type Gp2 protein</fullName>
    </submittedName>
</protein>
<dbReference type="EMBL" id="CP073587">
    <property type="protein sequence ID" value="QUN04778.1"/>
    <property type="molecule type" value="Genomic_DNA"/>
</dbReference>
<evidence type="ECO:0000313" key="2">
    <source>
        <dbReference type="EMBL" id="QUN04778.1"/>
    </source>
</evidence>
<feature type="domain" description="YagK/YfjJ C-terminal" evidence="1">
    <location>
        <begin position="53"/>
        <end position="179"/>
    </location>
</feature>
<evidence type="ECO:0000259" key="1">
    <source>
        <dbReference type="Pfam" id="PF11726"/>
    </source>
</evidence>
<proteinExistence type="predicted"/>
<evidence type="ECO:0000313" key="3">
    <source>
        <dbReference type="Proteomes" id="UP000679575"/>
    </source>
</evidence>
<dbReference type="RefSeq" id="WP_212593831.1">
    <property type="nucleotide sequence ID" value="NZ_CP073587.1"/>
</dbReference>
<accession>A0ABX7YQI3</accession>
<reference evidence="2 3" key="1">
    <citation type="submission" date="2021-04" db="EMBL/GenBank/DDBJ databases">
        <title>Novel species identification of genus Shewanella.</title>
        <authorList>
            <person name="Liu G."/>
        </authorList>
    </citation>
    <scope>NUCLEOTIDE SEQUENCE [LARGE SCALE GENOMIC DNA]</scope>
    <source>
        <strain evidence="2 3">FJAT-54481</strain>
    </source>
</reference>